<evidence type="ECO:0000256" key="2">
    <source>
        <dbReference type="SAM" id="SignalP"/>
    </source>
</evidence>
<evidence type="ECO:0008006" key="5">
    <source>
        <dbReference type="Google" id="ProtNLM"/>
    </source>
</evidence>
<accession>A0A1I5WZC6</accession>
<name>A0A1I5WZC6_9BACT</name>
<dbReference type="STRING" id="1465490.SAMN05444277_107103"/>
<organism evidence="3 4">
    <name type="scientific">Parafilimonas terrae</name>
    <dbReference type="NCBI Taxonomy" id="1465490"/>
    <lineage>
        <taxon>Bacteria</taxon>
        <taxon>Pseudomonadati</taxon>
        <taxon>Bacteroidota</taxon>
        <taxon>Chitinophagia</taxon>
        <taxon>Chitinophagales</taxon>
        <taxon>Chitinophagaceae</taxon>
        <taxon>Parafilimonas</taxon>
    </lineage>
</organism>
<evidence type="ECO:0000313" key="4">
    <source>
        <dbReference type="Proteomes" id="UP000199031"/>
    </source>
</evidence>
<evidence type="ECO:0000256" key="1">
    <source>
        <dbReference type="SAM" id="MobiDB-lite"/>
    </source>
</evidence>
<feature type="signal peptide" evidence="2">
    <location>
        <begin position="1"/>
        <end position="23"/>
    </location>
</feature>
<feature type="region of interest" description="Disordered" evidence="1">
    <location>
        <begin position="29"/>
        <end position="55"/>
    </location>
</feature>
<dbReference type="Proteomes" id="UP000199031">
    <property type="component" value="Unassembled WGS sequence"/>
</dbReference>
<keyword evidence="2" id="KW-0732">Signal</keyword>
<feature type="chain" id="PRO_5011745365" description="MYXO-CTERM domain-containing protein" evidence="2">
    <location>
        <begin position="24"/>
        <end position="99"/>
    </location>
</feature>
<evidence type="ECO:0000313" key="3">
    <source>
        <dbReference type="EMBL" id="SFQ25095.1"/>
    </source>
</evidence>
<protein>
    <recommendedName>
        <fullName evidence="5">MYXO-CTERM domain-containing protein</fullName>
    </recommendedName>
</protein>
<dbReference type="EMBL" id="FOXQ01000007">
    <property type="protein sequence ID" value="SFQ25095.1"/>
    <property type="molecule type" value="Genomic_DNA"/>
</dbReference>
<proteinExistence type="predicted"/>
<gene>
    <name evidence="3" type="ORF">SAMN05444277_107103</name>
</gene>
<sequence>MKKIKRIALLAFMSIVIFSTVKAGPGYDDNDDDGAFTNGPGGGGDPGDDPDIPLDPGSWILAAAGVGYGVKKWRDAKRKGGKDDATAIAFFSDDDTNKK</sequence>
<dbReference type="RefSeq" id="WP_090659020.1">
    <property type="nucleotide sequence ID" value="NZ_FOXQ01000007.1"/>
</dbReference>
<dbReference type="AlphaFoldDB" id="A0A1I5WZC6"/>
<keyword evidence="4" id="KW-1185">Reference proteome</keyword>
<reference evidence="3 4" key="1">
    <citation type="submission" date="2016-10" db="EMBL/GenBank/DDBJ databases">
        <authorList>
            <person name="de Groot N.N."/>
        </authorList>
    </citation>
    <scope>NUCLEOTIDE SEQUENCE [LARGE SCALE GENOMIC DNA]</scope>
    <source>
        <strain evidence="3 4">DSM 28286</strain>
    </source>
</reference>